<evidence type="ECO:0000313" key="2">
    <source>
        <dbReference type="EMBL" id="UXN71582.1"/>
    </source>
</evidence>
<gene>
    <name evidence="2" type="ORF">N8A98_10540</name>
</gene>
<accession>A0ABY6CHK7</accession>
<dbReference type="Proteomes" id="UP001061862">
    <property type="component" value="Chromosome"/>
</dbReference>
<dbReference type="RefSeq" id="WP_262171208.1">
    <property type="nucleotide sequence ID" value="NZ_CP104965.1"/>
</dbReference>
<protein>
    <submittedName>
        <fullName evidence="2">Uncharacterized protein</fullName>
    </submittedName>
</protein>
<organism evidence="2 3">
    <name type="scientific">Devosia neptuniae</name>
    <dbReference type="NCBI Taxonomy" id="191302"/>
    <lineage>
        <taxon>Bacteria</taxon>
        <taxon>Pseudomonadati</taxon>
        <taxon>Pseudomonadota</taxon>
        <taxon>Alphaproteobacteria</taxon>
        <taxon>Hyphomicrobiales</taxon>
        <taxon>Devosiaceae</taxon>
        <taxon>Devosia</taxon>
    </lineage>
</organism>
<evidence type="ECO:0000256" key="1">
    <source>
        <dbReference type="SAM" id="SignalP"/>
    </source>
</evidence>
<feature type="signal peptide" evidence="1">
    <location>
        <begin position="1"/>
        <end position="21"/>
    </location>
</feature>
<name>A0ABY6CHK7_9HYPH</name>
<keyword evidence="1" id="KW-0732">Signal</keyword>
<proteinExistence type="predicted"/>
<evidence type="ECO:0000313" key="3">
    <source>
        <dbReference type="Proteomes" id="UP001061862"/>
    </source>
</evidence>
<keyword evidence="3" id="KW-1185">Reference proteome</keyword>
<feature type="chain" id="PRO_5046997924" evidence="1">
    <location>
        <begin position="22"/>
        <end position="167"/>
    </location>
</feature>
<dbReference type="EMBL" id="CP104965">
    <property type="protein sequence ID" value="UXN71582.1"/>
    <property type="molecule type" value="Genomic_DNA"/>
</dbReference>
<reference evidence="2 3" key="1">
    <citation type="submission" date="2022-09" db="EMBL/GenBank/DDBJ databases">
        <title>Interaction between co-microsymbionts with complementary sets of symbiotic genes in legume-rhizobium systems.</title>
        <authorList>
            <person name="Safronova V."/>
            <person name="Sazanova A."/>
            <person name="Afonin A."/>
            <person name="Chirak E."/>
        </authorList>
    </citation>
    <scope>NUCLEOTIDE SEQUENCE [LARGE SCALE GENOMIC DNA]</scope>
    <source>
        <strain evidence="2 3">A18/4-1</strain>
    </source>
</reference>
<sequence>MKRFLIGASLAGMLAATPALADGKIYVQLPDLSGITGTEAEEFLHQVVLANIVSSNCVGYEVSEEDWSLLTDSADILSHQMGLTTDEYVETYETPAFNALDEAGTCEIEGPNVEPILQRLVELGGSRDPLPDQEAAYIEWRALQDYWDAGGTGMPPSAGSTGKSKTK</sequence>